<dbReference type="SUPFAM" id="SSF53098">
    <property type="entry name" value="Ribonuclease H-like"/>
    <property type="match status" value="1"/>
</dbReference>
<dbReference type="InterPro" id="IPR036397">
    <property type="entry name" value="RNaseH_sf"/>
</dbReference>
<dbReference type="AlphaFoldDB" id="A0A7C1J7J7"/>
<dbReference type="PANTHER" id="PTHR47723:SF24">
    <property type="entry name" value="RNASE H TYPE-1 DOMAIN-CONTAINING PROTEIN"/>
    <property type="match status" value="1"/>
</dbReference>
<gene>
    <name evidence="3" type="ORF">ENQ35_00540</name>
</gene>
<dbReference type="Gene3D" id="3.30.420.10">
    <property type="entry name" value="Ribonuclease H-like superfamily/Ribonuclease H"/>
    <property type="match status" value="1"/>
</dbReference>
<dbReference type="GO" id="GO:0004523">
    <property type="term" value="F:RNA-DNA hybrid ribonuclease activity"/>
    <property type="evidence" value="ECO:0007669"/>
    <property type="project" value="InterPro"/>
</dbReference>
<evidence type="ECO:0000259" key="2">
    <source>
        <dbReference type="PROSITE" id="PS50879"/>
    </source>
</evidence>
<organism evidence="3">
    <name type="scientific">Ammonifex degensii</name>
    <dbReference type="NCBI Taxonomy" id="42838"/>
    <lineage>
        <taxon>Bacteria</taxon>
        <taxon>Bacillati</taxon>
        <taxon>Bacillota</taxon>
        <taxon>Clostridia</taxon>
        <taxon>Thermoanaerobacterales</taxon>
        <taxon>Thermoanaerobacteraceae</taxon>
        <taxon>Ammonifex</taxon>
    </lineage>
</organism>
<dbReference type="Pfam" id="PF13456">
    <property type="entry name" value="RVT_3"/>
    <property type="match status" value="1"/>
</dbReference>
<evidence type="ECO:0000313" key="3">
    <source>
        <dbReference type="EMBL" id="HDW51230.1"/>
    </source>
</evidence>
<dbReference type="InterPro" id="IPR053151">
    <property type="entry name" value="RNase_H-like"/>
</dbReference>
<proteinExistence type="predicted"/>
<reference evidence="3" key="1">
    <citation type="journal article" date="2020" name="mSystems">
        <title>Genome- and Community-Level Interaction Insights into Carbon Utilization and Element Cycling Functions of Hydrothermarchaeota in Hydrothermal Sediment.</title>
        <authorList>
            <person name="Zhou Z."/>
            <person name="Liu Y."/>
            <person name="Xu W."/>
            <person name="Pan J."/>
            <person name="Luo Z.H."/>
            <person name="Li M."/>
        </authorList>
    </citation>
    <scope>NUCLEOTIDE SEQUENCE [LARGE SCALE GENOMIC DNA]</scope>
    <source>
        <strain evidence="3">SpSt-301</strain>
    </source>
</reference>
<dbReference type="CDD" id="cd09279">
    <property type="entry name" value="RNase_HI_like"/>
    <property type="match status" value="1"/>
</dbReference>
<accession>A0A7C1J7J7</accession>
<sequence length="153" mass="16378">MRYLVNIDGASRGNPGPAAAAMVVQTESGQILLTKSKLLGVTTNNVAEWLALEGAVKALVHLAGKYGPVEATVRSDSALVVKQFNGYFKIKDPELKAIAARVKKMLAACPALRVNVTYVPREENRLADQAANAALDAPVRQSCPRPEKRPSGR</sequence>
<dbReference type="GO" id="GO:0003676">
    <property type="term" value="F:nucleic acid binding"/>
    <property type="evidence" value="ECO:0007669"/>
    <property type="project" value="InterPro"/>
</dbReference>
<feature type="region of interest" description="Disordered" evidence="1">
    <location>
        <begin position="132"/>
        <end position="153"/>
    </location>
</feature>
<feature type="domain" description="RNase H type-1" evidence="2">
    <location>
        <begin position="1"/>
        <end position="136"/>
    </location>
</feature>
<dbReference type="EMBL" id="DSMV01000039">
    <property type="protein sequence ID" value="HDW51230.1"/>
    <property type="molecule type" value="Genomic_DNA"/>
</dbReference>
<name>A0A7C1J7J7_9THEO</name>
<dbReference type="PANTHER" id="PTHR47723">
    <property type="entry name" value="OS05G0353850 PROTEIN"/>
    <property type="match status" value="1"/>
</dbReference>
<dbReference type="PROSITE" id="PS50879">
    <property type="entry name" value="RNASE_H_1"/>
    <property type="match status" value="1"/>
</dbReference>
<evidence type="ECO:0000256" key="1">
    <source>
        <dbReference type="SAM" id="MobiDB-lite"/>
    </source>
</evidence>
<protein>
    <submittedName>
        <fullName evidence="3">Ribonuclease HI family protein</fullName>
    </submittedName>
</protein>
<dbReference type="InterPro" id="IPR012337">
    <property type="entry name" value="RNaseH-like_sf"/>
</dbReference>
<dbReference type="InterPro" id="IPR002156">
    <property type="entry name" value="RNaseH_domain"/>
</dbReference>
<comment type="caution">
    <text evidence="3">The sequence shown here is derived from an EMBL/GenBank/DDBJ whole genome shotgun (WGS) entry which is preliminary data.</text>
</comment>